<keyword evidence="2" id="KW-0378">Hydrolase</keyword>
<evidence type="ECO:0000313" key="5">
    <source>
        <dbReference type="Proteomes" id="UP000757890"/>
    </source>
</evidence>
<evidence type="ECO:0000256" key="1">
    <source>
        <dbReference type="ARBA" id="ARBA00010702"/>
    </source>
</evidence>
<protein>
    <submittedName>
        <fullName evidence="4">ADP-ribosylglycohydrolase family protein</fullName>
    </submittedName>
</protein>
<proteinExistence type="inferred from homology"/>
<dbReference type="EMBL" id="JABZMK010000014">
    <property type="protein sequence ID" value="MBF1129216.1"/>
    <property type="molecule type" value="Genomic_DNA"/>
</dbReference>
<evidence type="ECO:0000256" key="2">
    <source>
        <dbReference type="ARBA" id="ARBA00022801"/>
    </source>
</evidence>
<feature type="binding site" evidence="3">
    <location>
        <position position="48"/>
    </location>
    <ligand>
        <name>Mg(2+)</name>
        <dbReference type="ChEBI" id="CHEBI:18420"/>
        <label>1</label>
    </ligand>
</feature>
<keyword evidence="3" id="KW-0479">Metal-binding</keyword>
<dbReference type="PANTHER" id="PTHR16222:SF24">
    <property type="entry name" value="ADP-RIBOSYLHYDROLASE ARH3"/>
    <property type="match status" value="1"/>
</dbReference>
<feature type="binding site" evidence="3">
    <location>
        <position position="49"/>
    </location>
    <ligand>
        <name>Mg(2+)</name>
        <dbReference type="ChEBI" id="CHEBI:18420"/>
        <label>1</label>
    </ligand>
</feature>
<dbReference type="RefSeq" id="WP_227137326.1">
    <property type="nucleotide sequence ID" value="NZ_CAUFCH010000002.1"/>
</dbReference>
<feature type="binding site" evidence="3">
    <location>
        <position position="239"/>
    </location>
    <ligand>
        <name>Mg(2+)</name>
        <dbReference type="ChEBI" id="CHEBI:18420"/>
        <label>1</label>
    </ligand>
</feature>
<comment type="caution">
    <text evidence="4">The sequence shown here is derived from an EMBL/GenBank/DDBJ whole genome shotgun (WGS) entry which is preliminary data.</text>
</comment>
<dbReference type="InterPro" id="IPR050792">
    <property type="entry name" value="ADP-ribosylglycohydrolase"/>
</dbReference>
<feature type="binding site" evidence="3">
    <location>
        <position position="238"/>
    </location>
    <ligand>
        <name>Mg(2+)</name>
        <dbReference type="ChEBI" id="CHEBI:18420"/>
        <label>1</label>
    </ligand>
</feature>
<dbReference type="Proteomes" id="UP000757890">
    <property type="component" value="Unassembled WGS sequence"/>
</dbReference>
<dbReference type="GO" id="GO:0046872">
    <property type="term" value="F:metal ion binding"/>
    <property type="evidence" value="ECO:0007669"/>
    <property type="project" value="UniProtKB-KW"/>
</dbReference>
<dbReference type="Gene3D" id="1.10.4080.10">
    <property type="entry name" value="ADP-ribosylation/Crystallin J1"/>
    <property type="match status" value="1"/>
</dbReference>
<dbReference type="Pfam" id="PF03747">
    <property type="entry name" value="ADP_ribosyl_GH"/>
    <property type="match status" value="1"/>
</dbReference>
<dbReference type="InterPro" id="IPR036705">
    <property type="entry name" value="Ribosyl_crysJ1_sf"/>
</dbReference>
<feature type="binding site" evidence="3">
    <location>
        <position position="50"/>
    </location>
    <ligand>
        <name>Mg(2+)</name>
        <dbReference type="ChEBI" id="CHEBI:18420"/>
        <label>1</label>
    </ligand>
</feature>
<evidence type="ECO:0000313" key="4">
    <source>
        <dbReference type="EMBL" id="MBF1129216.1"/>
    </source>
</evidence>
<comment type="cofactor">
    <cofactor evidence="3">
        <name>Mg(2+)</name>
        <dbReference type="ChEBI" id="CHEBI:18420"/>
    </cofactor>
    <text evidence="3">Binds 2 magnesium ions per subunit.</text>
</comment>
<dbReference type="SUPFAM" id="SSF101478">
    <property type="entry name" value="ADP-ribosylglycohydrolase"/>
    <property type="match status" value="1"/>
</dbReference>
<keyword evidence="3" id="KW-0460">Magnesium</keyword>
<organism evidence="4 5">
    <name type="scientific">Dialister invisus</name>
    <dbReference type="NCBI Taxonomy" id="218538"/>
    <lineage>
        <taxon>Bacteria</taxon>
        <taxon>Bacillati</taxon>
        <taxon>Bacillota</taxon>
        <taxon>Negativicutes</taxon>
        <taxon>Veillonellales</taxon>
        <taxon>Veillonellaceae</taxon>
        <taxon>Dialister</taxon>
    </lineage>
</organism>
<sequence length="277" mass="30242">MRTLRDAVYGLAVGDALGLPVQFEERGSFHVEKMTGYGTYNMAPGTWSDDTSLTLATCDSIKLMGRIDLEDLMCCMTDWYKNGKYTPDGKSFDVGMTTGAALSRGEGLSDEASNGNGSLMRIIPLAFLPEVTDDEIREVSALTHGHRISKSACVTYIHIARELLQGRSIKEAVETAVNDGIEESLFKNLLTISSLPVEQIKSTGYVADTLEAAIWTLENTDNFKDAVMTAVNLGDDTDTVGAVTGALAGIIYGYDAIPAEWLKDLRRKDLINKYLFQ</sequence>
<dbReference type="AlphaFoldDB" id="A0A930B846"/>
<evidence type="ECO:0000256" key="3">
    <source>
        <dbReference type="PIRSR" id="PIRSR605502-1"/>
    </source>
</evidence>
<dbReference type="PANTHER" id="PTHR16222">
    <property type="entry name" value="ADP-RIBOSYLGLYCOHYDROLASE"/>
    <property type="match status" value="1"/>
</dbReference>
<comment type="similarity">
    <text evidence="1">Belongs to the ADP-ribosylglycohydrolase family.</text>
</comment>
<dbReference type="InterPro" id="IPR005502">
    <property type="entry name" value="Ribosyl_crysJ1"/>
</dbReference>
<gene>
    <name evidence="4" type="ORF">HXL70_04125</name>
</gene>
<feature type="binding site" evidence="3">
    <location>
        <position position="236"/>
    </location>
    <ligand>
        <name>Mg(2+)</name>
        <dbReference type="ChEBI" id="CHEBI:18420"/>
        <label>1</label>
    </ligand>
</feature>
<name>A0A930B846_9FIRM</name>
<accession>A0A930B846</accession>
<dbReference type="GO" id="GO:0016787">
    <property type="term" value="F:hydrolase activity"/>
    <property type="evidence" value="ECO:0007669"/>
    <property type="project" value="UniProtKB-KW"/>
</dbReference>
<reference evidence="4" key="1">
    <citation type="submission" date="2020-04" db="EMBL/GenBank/DDBJ databases">
        <title>Deep metagenomics examines the oral microbiome during advanced dental caries in children, revealing novel taxa and co-occurrences with host molecules.</title>
        <authorList>
            <person name="Baker J.L."/>
            <person name="Morton J.T."/>
            <person name="Dinis M."/>
            <person name="Alvarez R."/>
            <person name="Tran N.C."/>
            <person name="Knight R."/>
            <person name="Edlund A."/>
        </authorList>
    </citation>
    <scope>NUCLEOTIDE SEQUENCE</scope>
    <source>
        <strain evidence="4">JCVI_32_bin.14</strain>
    </source>
</reference>